<dbReference type="InterPro" id="IPR002018">
    <property type="entry name" value="CarbesteraseB"/>
</dbReference>
<accession>A0A6L2Q8T0</accession>
<keyword evidence="2" id="KW-0719">Serine esterase</keyword>
<feature type="chain" id="PRO_5027133442" description="Carboxylic ester hydrolase" evidence="5">
    <location>
        <begin position="22"/>
        <end position="435"/>
    </location>
</feature>
<dbReference type="InterPro" id="IPR050309">
    <property type="entry name" value="Type-B_Carboxylest/Lipase"/>
</dbReference>
<evidence type="ECO:0000313" key="8">
    <source>
        <dbReference type="Proteomes" id="UP000502823"/>
    </source>
</evidence>
<dbReference type="SUPFAM" id="SSF53474">
    <property type="entry name" value="alpha/beta-Hydrolases"/>
    <property type="match status" value="1"/>
</dbReference>
<feature type="domain" description="Carboxylesterase type B" evidence="6">
    <location>
        <begin position="28"/>
        <end position="72"/>
    </location>
</feature>
<dbReference type="OrthoDB" id="19653at2759"/>
<evidence type="ECO:0000256" key="4">
    <source>
        <dbReference type="ARBA" id="ARBA00023180"/>
    </source>
</evidence>
<sequence length="435" mass="47686">MESPILRALVLLFVVAERLNAQSEDADVTVTLEQGSLKGLRIESVRDRELLAFLGIPYAKPPVGDLRFKNCSVHTGNQQLPEPSEELKAVMVWIHGGCYKGGSASSIVYGPDHILTEDVVLVTINYRLGLLGFLSLREVGVPGNNGMKDQVMALRWVQTNIAKFGGDPNRVTIFGESAGGASVHFHLLSPMSKGLFHRAISQSGSALDPWAYAEPDFMRRKAFRVGERMNCRTSDPQQLLRCFQQATAETLVNSTIGEVFSTSDTVVPVRPTREDGAESDGNVFLPGKPETLLASGNFHSVPYITGVNSREAIVYVKDLMSIPSFWDDHRTHIRNVVVDLLNLEDLSVANEVADMAVSYYTAEVNQTLLGKYVDLFSDLGFVLGTQRTLKMQAALSTAPVYSYFFAFDGGLGIAKLALQTQIEEGKGVDREPARI</sequence>
<comment type="similarity">
    <text evidence="1 5">Belongs to the type-B carboxylesterase/lipase family.</text>
</comment>
<feature type="domain" description="Carboxylesterase type B" evidence="6">
    <location>
        <begin position="84"/>
        <end position="407"/>
    </location>
</feature>
<keyword evidence="5" id="KW-0732">Signal</keyword>
<gene>
    <name evidence="7" type="ORF">Cfor_11577</name>
</gene>
<dbReference type="Proteomes" id="UP000502823">
    <property type="component" value="Unassembled WGS sequence"/>
</dbReference>
<feature type="signal peptide" evidence="5">
    <location>
        <begin position="1"/>
        <end position="21"/>
    </location>
</feature>
<dbReference type="Gene3D" id="3.40.50.1820">
    <property type="entry name" value="alpha/beta hydrolase"/>
    <property type="match status" value="1"/>
</dbReference>
<dbReference type="PANTHER" id="PTHR11559">
    <property type="entry name" value="CARBOXYLESTERASE"/>
    <property type="match status" value="1"/>
</dbReference>
<keyword evidence="4" id="KW-0325">Glycoprotein</keyword>
<dbReference type="PROSITE" id="PS00122">
    <property type="entry name" value="CARBOXYLESTERASE_B_1"/>
    <property type="match status" value="1"/>
</dbReference>
<dbReference type="InterPro" id="IPR029058">
    <property type="entry name" value="AB_hydrolase_fold"/>
</dbReference>
<reference evidence="8" key="1">
    <citation type="submission" date="2020-01" db="EMBL/GenBank/DDBJ databases">
        <title>Draft genome sequence of the Termite Coptotermes fromosanus.</title>
        <authorList>
            <person name="Itakura S."/>
            <person name="Yosikawa Y."/>
            <person name="Umezawa K."/>
        </authorList>
    </citation>
    <scope>NUCLEOTIDE SEQUENCE [LARGE SCALE GENOMIC DNA]</scope>
</reference>
<comment type="caution">
    <text evidence="7">The sequence shown here is derived from an EMBL/GenBank/DDBJ whole genome shotgun (WGS) entry which is preliminary data.</text>
</comment>
<dbReference type="GO" id="GO:0052689">
    <property type="term" value="F:carboxylic ester hydrolase activity"/>
    <property type="evidence" value="ECO:0007669"/>
    <property type="project" value="UniProtKB-KW"/>
</dbReference>
<evidence type="ECO:0000256" key="1">
    <source>
        <dbReference type="ARBA" id="ARBA00005964"/>
    </source>
</evidence>
<evidence type="ECO:0000256" key="2">
    <source>
        <dbReference type="ARBA" id="ARBA00022487"/>
    </source>
</evidence>
<evidence type="ECO:0000259" key="6">
    <source>
        <dbReference type="Pfam" id="PF00135"/>
    </source>
</evidence>
<dbReference type="EC" id="3.1.1.-" evidence="5"/>
<dbReference type="InParanoid" id="A0A6L2Q8T0"/>
<organism evidence="7 8">
    <name type="scientific">Coptotermes formosanus</name>
    <name type="common">Formosan subterranean termite</name>
    <dbReference type="NCBI Taxonomy" id="36987"/>
    <lineage>
        <taxon>Eukaryota</taxon>
        <taxon>Metazoa</taxon>
        <taxon>Ecdysozoa</taxon>
        <taxon>Arthropoda</taxon>
        <taxon>Hexapoda</taxon>
        <taxon>Insecta</taxon>
        <taxon>Pterygota</taxon>
        <taxon>Neoptera</taxon>
        <taxon>Polyneoptera</taxon>
        <taxon>Dictyoptera</taxon>
        <taxon>Blattodea</taxon>
        <taxon>Blattoidea</taxon>
        <taxon>Termitoidae</taxon>
        <taxon>Rhinotermitidae</taxon>
        <taxon>Coptotermes</taxon>
    </lineage>
</organism>
<evidence type="ECO:0000256" key="3">
    <source>
        <dbReference type="ARBA" id="ARBA00022801"/>
    </source>
</evidence>
<name>A0A6L2Q8T0_COPFO</name>
<keyword evidence="3 5" id="KW-0378">Hydrolase</keyword>
<dbReference type="AlphaFoldDB" id="A0A6L2Q8T0"/>
<evidence type="ECO:0000313" key="7">
    <source>
        <dbReference type="EMBL" id="GFG39258.1"/>
    </source>
</evidence>
<keyword evidence="8" id="KW-1185">Reference proteome</keyword>
<dbReference type="InterPro" id="IPR019826">
    <property type="entry name" value="Carboxylesterase_B_AS"/>
</dbReference>
<evidence type="ECO:0000256" key="5">
    <source>
        <dbReference type="RuleBase" id="RU361235"/>
    </source>
</evidence>
<proteinExistence type="inferred from homology"/>
<dbReference type="EMBL" id="BLKM01000889">
    <property type="protein sequence ID" value="GFG39258.1"/>
    <property type="molecule type" value="Genomic_DNA"/>
</dbReference>
<protein>
    <recommendedName>
        <fullName evidence="5">Carboxylic ester hydrolase</fullName>
        <ecNumber evidence="5">3.1.1.-</ecNumber>
    </recommendedName>
</protein>
<dbReference type="Pfam" id="PF00135">
    <property type="entry name" value="COesterase"/>
    <property type="match status" value="2"/>
</dbReference>